<dbReference type="AlphaFoldDB" id="A0A016TIJ6"/>
<evidence type="ECO:0000256" key="1">
    <source>
        <dbReference type="SAM" id="MobiDB-lite"/>
    </source>
</evidence>
<dbReference type="EMBL" id="JARK01001436">
    <property type="protein sequence ID" value="EYC02408.1"/>
    <property type="molecule type" value="Genomic_DNA"/>
</dbReference>
<comment type="caution">
    <text evidence="2">The sequence shown here is derived from an EMBL/GenBank/DDBJ whole genome shotgun (WGS) entry which is preliminary data.</text>
</comment>
<dbReference type="Proteomes" id="UP000024635">
    <property type="component" value="Unassembled WGS sequence"/>
</dbReference>
<sequence length="156" mass="17789">MLSSATQQYYVFAPITKNQEEKAEALNRTRNTEEKSQKGEKPEVSKEKKNAEDRSSRKIIAAKKEKKESPRRRGRRAGRDGHSAVKRRRAVVYHDDGQAGAPDIHGGRRGSSGSVDDYVKGDRGSSSDEYKRRVHEIREKYREEKAAEEEDSKKLV</sequence>
<evidence type="ECO:0000313" key="3">
    <source>
        <dbReference type="Proteomes" id="UP000024635"/>
    </source>
</evidence>
<evidence type="ECO:0000313" key="2">
    <source>
        <dbReference type="EMBL" id="EYC02408.1"/>
    </source>
</evidence>
<organism evidence="2 3">
    <name type="scientific">Ancylostoma ceylanicum</name>
    <dbReference type="NCBI Taxonomy" id="53326"/>
    <lineage>
        <taxon>Eukaryota</taxon>
        <taxon>Metazoa</taxon>
        <taxon>Ecdysozoa</taxon>
        <taxon>Nematoda</taxon>
        <taxon>Chromadorea</taxon>
        <taxon>Rhabditida</taxon>
        <taxon>Rhabditina</taxon>
        <taxon>Rhabditomorpha</taxon>
        <taxon>Strongyloidea</taxon>
        <taxon>Ancylostomatidae</taxon>
        <taxon>Ancylostomatinae</taxon>
        <taxon>Ancylostoma</taxon>
    </lineage>
</organism>
<accession>A0A016TIJ6</accession>
<protein>
    <submittedName>
        <fullName evidence="2">Uncharacterized protein</fullName>
    </submittedName>
</protein>
<proteinExistence type="predicted"/>
<feature type="region of interest" description="Disordered" evidence="1">
    <location>
        <begin position="1"/>
        <end position="133"/>
    </location>
</feature>
<keyword evidence="3" id="KW-1185">Reference proteome</keyword>
<feature type="compositionally biased region" description="Basic and acidic residues" evidence="1">
    <location>
        <begin position="117"/>
        <end position="133"/>
    </location>
</feature>
<name>A0A016TIJ6_9BILA</name>
<reference evidence="3" key="1">
    <citation type="journal article" date="2015" name="Nat. Genet.">
        <title>The genome and transcriptome of the zoonotic hookworm Ancylostoma ceylanicum identify infection-specific gene families.</title>
        <authorList>
            <person name="Schwarz E.M."/>
            <person name="Hu Y."/>
            <person name="Antoshechkin I."/>
            <person name="Miller M.M."/>
            <person name="Sternberg P.W."/>
            <person name="Aroian R.V."/>
        </authorList>
    </citation>
    <scope>NUCLEOTIDE SEQUENCE</scope>
    <source>
        <strain evidence="3">HY135</strain>
    </source>
</reference>
<gene>
    <name evidence="2" type="primary">Acey_s0100.g3279</name>
    <name evidence="2" type="ORF">Y032_0100g3279</name>
</gene>
<feature type="compositionally biased region" description="Basic and acidic residues" evidence="1">
    <location>
        <begin position="18"/>
        <end position="68"/>
    </location>
</feature>